<reference evidence="20 21" key="1">
    <citation type="journal article" date="2016" name="BMC Genomics">
        <title>Combined genomic and structural analyses of a cultured magnetotactic bacterium reveals its niche adaptation to a dynamic environment.</title>
        <authorList>
            <person name="Araujo A.C."/>
            <person name="Morillo V."/>
            <person name="Cypriano J."/>
            <person name="Teixeira L.C."/>
            <person name="Leao P."/>
            <person name="Lyra S."/>
            <person name="Almeida L.G."/>
            <person name="Bazylinski D.A."/>
            <person name="Vasconcellos A.T."/>
            <person name="Abreu F."/>
            <person name="Lins U."/>
        </authorList>
    </citation>
    <scope>NUCLEOTIDE SEQUENCE [LARGE SCALE GENOMIC DNA]</scope>
    <source>
        <strain evidence="20 21">IT-1</strain>
    </source>
</reference>
<dbReference type="GO" id="GO:0004605">
    <property type="term" value="F:phosphatidate cytidylyltransferase activity"/>
    <property type="evidence" value="ECO:0007669"/>
    <property type="project" value="UniProtKB-EC"/>
</dbReference>
<dbReference type="AlphaFoldDB" id="A0A1Y2K661"/>
<dbReference type="PANTHER" id="PTHR46382">
    <property type="entry name" value="PHOSPHATIDATE CYTIDYLYLTRANSFERASE"/>
    <property type="match status" value="1"/>
</dbReference>
<evidence type="ECO:0000256" key="13">
    <source>
        <dbReference type="ARBA" id="ARBA00022989"/>
    </source>
</evidence>
<dbReference type="UniPathway" id="UPA00557">
    <property type="reaction ID" value="UER00614"/>
</dbReference>
<feature type="transmembrane region" description="Helical" evidence="19">
    <location>
        <begin position="162"/>
        <end position="181"/>
    </location>
</feature>
<keyword evidence="9" id="KW-0444">Lipid biosynthesis</keyword>
<evidence type="ECO:0000256" key="8">
    <source>
        <dbReference type="ARBA" id="ARBA00022475"/>
    </source>
</evidence>
<evidence type="ECO:0000256" key="5">
    <source>
        <dbReference type="ARBA" id="ARBA00010185"/>
    </source>
</evidence>
<feature type="transmembrane region" description="Helical" evidence="19">
    <location>
        <begin position="120"/>
        <end position="141"/>
    </location>
</feature>
<feature type="transmembrane region" description="Helical" evidence="19">
    <location>
        <begin position="6"/>
        <end position="28"/>
    </location>
</feature>
<comment type="pathway">
    <text evidence="3 18">Phospholipid metabolism; CDP-diacylglycerol biosynthesis; CDP-diacylglycerol from sn-glycerol 3-phosphate: step 3/3.</text>
</comment>
<accession>A0A1Y2K661</accession>
<keyword evidence="14" id="KW-0443">Lipid metabolism</keyword>
<keyword evidence="10 18" id="KW-0808">Transferase</keyword>
<evidence type="ECO:0000256" key="17">
    <source>
        <dbReference type="ARBA" id="ARBA00023264"/>
    </source>
</evidence>
<gene>
    <name evidence="20" type="ORF">MAIT1_03314</name>
</gene>
<evidence type="ECO:0000256" key="11">
    <source>
        <dbReference type="ARBA" id="ARBA00022692"/>
    </source>
</evidence>
<dbReference type="GO" id="GO:0016024">
    <property type="term" value="P:CDP-diacylglycerol biosynthetic process"/>
    <property type="evidence" value="ECO:0007669"/>
    <property type="project" value="UniProtKB-UniPathway"/>
</dbReference>
<feature type="transmembrane region" description="Helical" evidence="19">
    <location>
        <begin position="62"/>
        <end position="82"/>
    </location>
</feature>
<dbReference type="PANTHER" id="PTHR46382:SF1">
    <property type="entry name" value="PHOSPHATIDATE CYTIDYLYLTRANSFERASE"/>
    <property type="match status" value="1"/>
</dbReference>
<dbReference type="Pfam" id="PF01148">
    <property type="entry name" value="CTP_transf_1"/>
    <property type="match status" value="1"/>
</dbReference>
<evidence type="ECO:0000256" key="6">
    <source>
        <dbReference type="ARBA" id="ARBA00012487"/>
    </source>
</evidence>
<evidence type="ECO:0000256" key="14">
    <source>
        <dbReference type="ARBA" id="ARBA00023098"/>
    </source>
</evidence>
<evidence type="ECO:0000256" key="7">
    <source>
        <dbReference type="ARBA" id="ARBA00019373"/>
    </source>
</evidence>
<dbReference type="GO" id="GO:0005886">
    <property type="term" value="C:plasma membrane"/>
    <property type="evidence" value="ECO:0007669"/>
    <property type="project" value="UniProtKB-SubCell"/>
</dbReference>
<feature type="transmembrane region" description="Helical" evidence="19">
    <location>
        <begin position="94"/>
        <end position="114"/>
    </location>
</feature>
<name>A0A1Y2K661_9PROT</name>
<evidence type="ECO:0000256" key="3">
    <source>
        <dbReference type="ARBA" id="ARBA00005119"/>
    </source>
</evidence>
<proteinExistence type="inferred from homology"/>
<evidence type="ECO:0000313" key="21">
    <source>
        <dbReference type="Proteomes" id="UP000194003"/>
    </source>
</evidence>
<sequence>MLWLIIGAPPIATLCLTILASVGLMWEWEKLQGAVNQQRFVWWAGGAALFQMLAYVGQSRLIPWVLLIVLFNRIAIEALRYDGKSQDRQGASRIALSLFGLIYAALPLALLMEIRLLDQGPAWICLALFVIWATDSGAYFTGRAMGNVKLAPRLSPKKTREGAIGGLVVGLSAGTLTAYAFELPLSYGHAFAAAAIISLAGQMGDLVESFFKREAAVKDSGGLIPGHGGLLDRLDSLLFATPLYYAYLLWMGLL</sequence>
<keyword evidence="21" id="KW-1185">Reference proteome</keyword>
<dbReference type="STRING" id="1434232.MAIT1_03314"/>
<feature type="transmembrane region" description="Helical" evidence="19">
    <location>
        <begin position="40"/>
        <end position="56"/>
    </location>
</feature>
<evidence type="ECO:0000313" key="20">
    <source>
        <dbReference type="EMBL" id="OSM05161.1"/>
    </source>
</evidence>
<keyword evidence="17" id="KW-1208">Phospholipid metabolism</keyword>
<evidence type="ECO:0000256" key="18">
    <source>
        <dbReference type="RuleBase" id="RU003938"/>
    </source>
</evidence>
<dbReference type="EC" id="2.7.7.41" evidence="6 18"/>
<keyword evidence="12 18" id="KW-0548">Nucleotidyltransferase</keyword>
<evidence type="ECO:0000256" key="1">
    <source>
        <dbReference type="ARBA" id="ARBA00001698"/>
    </source>
</evidence>
<protein>
    <recommendedName>
        <fullName evidence="7 18">Phosphatidate cytidylyltransferase</fullName>
        <ecNumber evidence="6 18">2.7.7.41</ecNumber>
    </recommendedName>
</protein>
<organism evidence="20 21">
    <name type="scientific">Magnetofaba australis IT-1</name>
    <dbReference type="NCBI Taxonomy" id="1434232"/>
    <lineage>
        <taxon>Bacteria</taxon>
        <taxon>Pseudomonadati</taxon>
        <taxon>Pseudomonadota</taxon>
        <taxon>Magnetococcia</taxon>
        <taxon>Magnetococcales</taxon>
        <taxon>Magnetococcaceae</taxon>
        <taxon>Magnetofaba</taxon>
    </lineage>
</organism>
<keyword evidence="8" id="KW-1003">Cell membrane</keyword>
<evidence type="ECO:0000256" key="19">
    <source>
        <dbReference type="SAM" id="Phobius"/>
    </source>
</evidence>
<keyword evidence="16" id="KW-0594">Phospholipid biosynthesis</keyword>
<keyword evidence="13 19" id="KW-1133">Transmembrane helix</keyword>
<dbReference type="Proteomes" id="UP000194003">
    <property type="component" value="Unassembled WGS sequence"/>
</dbReference>
<evidence type="ECO:0000256" key="15">
    <source>
        <dbReference type="ARBA" id="ARBA00023136"/>
    </source>
</evidence>
<evidence type="ECO:0000256" key="9">
    <source>
        <dbReference type="ARBA" id="ARBA00022516"/>
    </source>
</evidence>
<evidence type="ECO:0000256" key="12">
    <source>
        <dbReference type="ARBA" id="ARBA00022695"/>
    </source>
</evidence>
<comment type="caution">
    <text evidence="20">The sequence shown here is derived from an EMBL/GenBank/DDBJ whole genome shotgun (WGS) entry which is preliminary data.</text>
</comment>
<evidence type="ECO:0000256" key="2">
    <source>
        <dbReference type="ARBA" id="ARBA00004651"/>
    </source>
</evidence>
<keyword evidence="11 18" id="KW-0812">Transmembrane</keyword>
<comment type="catalytic activity">
    <reaction evidence="1 18">
        <text>a 1,2-diacyl-sn-glycero-3-phosphate + CTP + H(+) = a CDP-1,2-diacyl-sn-glycerol + diphosphate</text>
        <dbReference type="Rhea" id="RHEA:16229"/>
        <dbReference type="ChEBI" id="CHEBI:15378"/>
        <dbReference type="ChEBI" id="CHEBI:33019"/>
        <dbReference type="ChEBI" id="CHEBI:37563"/>
        <dbReference type="ChEBI" id="CHEBI:58332"/>
        <dbReference type="ChEBI" id="CHEBI:58608"/>
        <dbReference type="EC" id="2.7.7.41"/>
    </reaction>
</comment>
<keyword evidence="15 19" id="KW-0472">Membrane</keyword>
<comment type="similarity">
    <text evidence="5 18">Belongs to the CDS family.</text>
</comment>
<dbReference type="PROSITE" id="PS01315">
    <property type="entry name" value="CDS"/>
    <property type="match status" value="1"/>
</dbReference>
<comment type="subcellular location">
    <subcellularLocation>
        <location evidence="2">Cell membrane</location>
        <topology evidence="2">Multi-pass membrane protein</topology>
    </subcellularLocation>
</comment>
<evidence type="ECO:0000256" key="10">
    <source>
        <dbReference type="ARBA" id="ARBA00022679"/>
    </source>
</evidence>
<dbReference type="InterPro" id="IPR000374">
    <property type="entry name" value="PC_trans"/>
</dbReference>
<evidence type="ECO:0000256" key="4">
    <source>
        <dbReference type="ARBA" id="ARBA00005189"/>
    </source>
</evidence>
<comment type="pathway">
    <text evidence="4">Lipid metabolism.</text>
</comment>
<evidence type="ECO:0000256" key="16">
    <source>
        <dbReference type="ARBA" id="ARBA00023209"/>
    </source>
</evidence>
<dbReference type="EMBL" id="LVJN01000018">
    <property type="protein sequence ID" value="OSM05161.1"/>
    <property type="molecule type" value="Genomic_DNA"/>
</dbReference>